<evidence type="ECO:0008006" key="4">
    <source>
        <dbReference type="Google" id="ProtNLM"/>
    </source>
</evidence>
<name>A0A8R7QZV9_TRIUA</name>
<accession>A0A8R7QZV9</accession>
<keyword evidence="3" id="KW-1185">Reference proteome</keyword>
<dbReference type="Proteomes" id="UP000015106">
    <property type="component" value="Chromosome 7"/>
</dbReference>
<reference evidence="2" key="3">
    <citation type="submission" date="2022-06" db="UniProtKB">
        <authorList>
            <consortium name="EnsemblPlants"/>
        </authorList>
    </citation>
    <scope>IDENTIFICATION</scope>
</reference>
<evidence type="ECO:0000313" key="2">
    <source>
        <dbReference type="EnsemblPlants" id="TuG1812G0700000647.01.T01.cds364049"/>
    </source>
</evidence>
<dbReference type="EnsemblPlants" id="TuG1812G0700000647.01.T01">
    <property type="protein sequence ID" value="TuG1812G0700000647.01.T01.cds364049"/>
    <property type="gene ID" value="TuG1812G0700000647.01"/>
</dbReference>
<dbReference type="PANTHER" id="PTHR33207">
    <property type="entry name" value="F-BOX DOMAIN CONTAINING PROTEIN-RELATED"/>
    <property type="match status" value="1"/>
</dbReference>
<protein>
    <recommendedName>
        <fullName evidence="4">F-box domain-containing protein</fullName>
    </recommendedName>
</protein>
<dbReference type="AlphaFoldDB" id="A0A8R7QZV9"/>
<dbReference type="Gramene" id="TuG1812G0700000647.01.T01">
    <property type="protein sequence ID" value="TuG1812G0700000647.01.T01.cds364049"/>
    <property type="gene ID" value="TuG1812G0700000647.01"/>
</dbReference>
<reference evidence="2" key="2">
    <citation type="submission" date="2018-03" db="EMBL/GenBank/DDBJ databases">
        <title>The Triticum urartu genome reveals the dynamic nature of wheat genome evolution.</title>
        <authorList>
            <person name="Ling H."/>
            <person name="Ma B."/>
            <person name="Shi X."/>
            <person name="Liu H."/>
            <person name="Dong L."/>
            <person name="Sun H."/>
            <person name="Cao Y."/>
            <person name="Gao Q."/>
            <person name="Zheng S."/>
            <person name="Li Y."/>
            <person name="Yu Y."/>
            <person name="Du H."/>
            <person name="Qi M."/>
            <person name="Li Y."/>
            <person name="Yu H."/>
            <person name="Cui Y."/>
            <person name="Wang N."/>
            <person name="Chen C."/>
            <person name="Wu H."/>
            <person name="Zhao Y."/>
            <person name="Zhang J."/>
            <person name="Li Y."/>
            <person name="Zhou W."/>
            <person name="Zhang B."/>
            <person name="Hu W."/>
            <person name="Eijk M."/>
            <person name="Tang J."/>
            <person name="Witsenboer H."/>
            <person name="Zhao S."/>
            <person name="Li Z."/>
            <person name="Zhang A."/>
            <person name="Wang D."/>
            <person name="Liang C."/>
        </authorList>
    </citation>
    <scope>NUCLEOTIDE SEQUENCE [LARGE SCALE GENOMIC DNA]</scope>
    <source>
        <strain evidence="2">cv. G1812</strain>
    </source>
</reference>
<feature type="region of interest" description="Disordered" evidence="1">
    <location>
        <begin position="84"/>
        <end position="106"/>
    </location>
</feature>
<dbReference type="SUPFAM" id="SSF81383">
    <property type="entry name" value="F-box domain"/>
    <property type="match status" value="1"/>
</dbReference>
<reference evidence="3" key="1">
    <citation type="journal article" date="2013" name="Nature">
        <title>Draft genome of the wheat A-genome progenitor Triticum urartu.</title>
        <authorList>
            <person name="Ling H.Q."/>
            <person name="Zhao S."/>
            <person name="Liu D."/>
            <person name="Wang J."/>
            <person name="Sun H."/>
            <person name="Zhang C."/>
            <person name="Fan H."/>
            <person name="Li D."/>
            <person name="Dong L."/>
            <person name="Tao Y."/>
            <person name="Gao C."/>
            <person name="Wu H."/>
            <person name="Li Y."/>
            <person name="Cui Y."/>
            <person name="Guo X."/>
            <person name="Zheng S."/>
            <person name="Wang B."/>
            <person name="Yu K."/>
            <person name="Liang Q."/>
            <person name="Yang W."/>
            <person name="Lou X."/>
            <person name="Chen J."/>
            <person name="Feng M."/>
            <person name="Jian J."/>
            <person name="Zhang X."/>
            <person name="Luo G."/>
            <person name="Jiang Y."/>
            <person name="Liu J."/>
            <person name="Wang Z."/>
            <person name="Sha Y."/>
            <person name="Zhang B."/>
            <person name="Wu H."/>
            <person name="Tang D."/>
            <person name="Shen Q."/>
            <person name="Xue P."/>
            <person name="Zou S."/>
            <person name="Wang X."/>
            <person name="Liu X."/>
            <person name="Wang F."/>
            <person name="Yang Y."/>
            <person name="An X."/>
            <person name="Dong Z."/>
            <person name="Zhang K."/>
            <person name="Zhang X."/>
            <person name="Luo M.C."/>
            <person name="Dvorak J."/>
            <person name="Tong Y."/>
            <person name="Wang J."/>
            <person name="Yang H."/>
            <person name="Li Z."/>
            <person name="Wang D."/>
            <person name="Zhang A."/>
            <person name="Wang J."/>
        </authorList>
    </citation>
    <scope>NUCLEOTIDE SEQUENCE</scope>
    <source>
        <strain evidence="3">cv. G1812</strain>
    </source>
</reference>
<dbReference type="InterPro" id="IPR036047">
    <property type="entry name" value="F-box-like_dom_sf"/>
</dbReference>
<organism evidence="2 3">
    <name type="scientific">Triticum urartu</name>
    <name type="common">Red wild einkorn</name>
    <name type="synonym">Crithodium urartu</name>
    <dbReference type="NCBI Taxonomy" id="4572"/>
    <lineage>
        <taxon>Eukaryota</taxon>
        <taxon>Viridiplantae</taxon>
        <taxon>Streptophyta</taxon>
        <taxon>Embryophyta</taxon>
        <taxon>Tracheophyta</taxon>
        <taxon>Spermatophyta</taxon>
        <taxon>Magnoliopsida</taxon>
        <taxon>Liliopsida</taxon>
        <taxon>Poales</taxon>
        <taxon>Poaceae</taxon>
        <taxon>BOP clade</taxon>
        <taxon>Pooideae</taxon>
        <taxon>Triticodae</taxon>
        <taxon>Triticeae</taxon>
        <taxon>Triticinae</taxon>
        <taxon>Triticum</taxon>
    </lineage>
</organism>
<proteinExistence type="predicted"/>
<evidence type="ECO:0000256" key="1">
    <source>
        <dbReference type="SAM" id="MobiDB-lite"/>
    </source>
</evidence>
<evidence type="ECO:0000313" key="3">
    <source>
        <dbReference type="Proteomes" id="UP000015106"/>
    </source>
</evidence>
<sequence length="106" mass="11637">MAPPPPPAAECPSRTTVLDLDDDLLREVFLRLPGLPSLVRAALSCRTFLSPVRSSPAFRRSFRALHPSPFVGLFVQRRGFKPEASSFKAHHSRPDPDFEAAARGGD</sequence>